<dbReference type="InterPro" id="IPR011053">
    <property type="entry name" value="Single_hybrid_motif"/>
</dbReference>
<dbReference type="PANTHER" id="PTHR45266:SF3">
    <property type="entry name" value="OXALOACETATE DECARBOXYLASE ALPHA CHAIN"/>
    <property type="match status" value="1"/>
</dbReference>
<accession>A0ABS4JYJ4</accession>
<protein>
    <submittedName>
        <fullName evidence="4">Biotin carboxyl carrier protein</fullName>
    </submittedName>
</protein>
<dbReference type="PANTHER" id="PTHR45266">
    <property type="entry name" value="OXALOACETATE DECARBOXYLASE ALPHA CHAIN"/>
    <property type="match status" value="1"/>
</dbReference>
<dbReference type="PROSITE" id="PS50968">
    <property type="entry name" value="BIOTINYL_LIPOYL"/>
    <property type="match status" value="1"/>
</dbReference>
<comment type="caution">
    <text evidence="4">The sequence shown here is derived from an EMBL/GenBank/DDBJ whole genome shotgun (WGS) entry which is preliminary data.</text>
</comment>
<dbReference type="InterPro" id="IPR000089">
    <property type="entry name" value="Biotin_lipoyl"/>
</dbReference>
<dbReference type="Pfam" id="PF00364">
    <property type="entry name" value="Biotin_lipoyl"/>
    <property type="match status" value="1"/>
</dbReference>
<dbReference type="RefSeq" id="WP_021283570.1">
    <property type="nucleotide sequence ID" value="NZ_JAGGLL010000002.1"/>
</dbReference>
<dbReference type="InterPro" id="IPR001882">
    <property type="entry name" value="Biotin_BS"/>
</dbReference>
<keyword evidence="5" id="KW-1185">Reference proteome</keyword>
<feature type="region of interest" description="Disordered" evidence="2">
    <location>
        <begin position="35"/>
        <end position="70"/>
    </location>
</feature>
<name>A0ABS4JYJ4_9CLOT</name>
<gene>
    <name evidence="4" type="ORF">J2Z44_000388</name>
</gene>
<feature type="domain" description="Lipoyl-binding" evidence="3">
    <location>
        <begin position="57"/>
        <end position="133"/>
    </location>
</feature>
<keyword evidence="1" id="KW-0092">Biotin</keyword>
<dbReference type="SUPFAM" id="SSF51230">
    <property type="entry name" value="Single hybrid motif"/>
    <property type="match status" value="1"/>
</dbReference>
<evidence type="ECO:0000256" key="1">
    <source>
        <dbReference type="ARBA" id="ARBA00023267"/>
    </source>
</evidence>
<proteinExistence type="predicted"/>
<dbReference type="Proteomes" id="UP001519308">
    <property type="component" value="Unassembled WGS sequence"/>
</dbReference>
<evidence type="ECO:0000256" key="2">
    <source>
        <dbReference type="SAM" id="MobiDB-lite"/>
    </source>
</evidence>
<evidence type="ECO:0000313" key="4">
    <source>
        <dbReference type="EMBL" id="MBP2020604.1"/>
    </source>
</evidence>
<dbReference type="PROSITE" id="PS00188">
    <property type="entry name" value="BIOTIN"/>
    <property type="match status" value="1"/>
</dbReference>
<dbReference type="CDD" id="cd06850">
    <property type="entry name" value="biotinyl_domain"/>
    <property type="match status" value="1"/>
</dbReference>
<evidence type="ECO:0000313" key="5">
    <source>
        <dbReference type="Proteomes" id="UP001519308"/>
    </source>
</evidence>
<dbReference type="Gene3D" id="2.40.50.100">
    <property type="match status" value="1"/>
</dbReference>
<dbReference type="InterPro" id="IPR050709">
    <property type="entry name" value="Biotin_Carboxyl_Carrier/Decarb"/>
</dbReference>
<dbReference type="EMBL" id="JAGGLL010000002">
    <property type="protein sequence ID" value="MBP2020604.1"/>
    <property type="molecule type" value="Genomic_DNA"/>
</dbReference>
<organism evidence="4 5">
    <name type="scientific">Clostridium punense</name>
    <dbReference type="NCBI Taxonomy" id="1054297"/>
    <lineage>
        <taxon>Bacteria</taxon>
        <taxon>Bacillati</taxon>
        <taxon>Bacillota</taxon>
        <taxon>Clostridia</taxon>
        <taxon>Eubacteriales</taxon>
        <taxon>Clostridiaceae</taxon>
        <taxon>Clostridium</taxon>
    </lineage>
</organism>
<evidence type="ECO:0000259" key="3">
    <source>
        <dbReference type="PROSITE" id="PS50968"/>
    </source>
</evidence>
<feature type="compositionally biased region" description="Polar residues" evidence="2">
    <location>
        <begin position="41"/>
        <end position="53"/>
    </location>
</feature>
<sequence length="133" mass="14391">MKKYVIKLNGKVYEVEMEEVTEEASAAYEKVSNASEKAIRQNGTKPNIEQNSARKSKVSEDAEGEALDAPMPGNIINVSVKVGDRVKKGQLLVILEAMKMENEIVSPKDGTITSIEVSKGQSVNAGDILVKIA</sequence>
<reference evidence="4 5" key="1">
    <citation type="submission" date="2021-03" db="EMBL/GenBank/DDBJ databases">
        <title>Genomic Encyclopedia of Type Strains, Phase IV (KMG-IV): sequencing the most valuable type-strain genomes for metagenomic binning, comparative biology and taxonomic classification.</title>
        <authorList>
            <person name="Goeker M."/>
        </authorList>
    </citation>
    <scope>NUCLEOTIDE SEQUENCE [LARGE SCALE GENOMIC DNA]</scope>
    <source>
        <strain evidence="4 5">DSM 28650</strain>
    </source>
</reference>